<dbReference type="CDD" id="cd00090">
    <property type="entry name" value="HTH_ARSR"/>
    <property type="match status" value="1"/>
</dbReference>
<feature type="domain" description="HTH arsR-type" evidence="4">
    <location>
        <begin position="16"/>
        <end position="110"/>
    </location>
</feature>
<dbReference type="InterPro" id="IPR011991">
    <property type="entry name" value="ArsR-like_HTH"/>
</dbReference>
<comment type="caution">
    <text evidence="5">The sequence shown here is derived from an EMBL/GenBank/DDBJ whole genome shotgun (WGS) entry which is preliminary data.</text>
</comment>
<dbReference type="Proteomes" id="UP000613768">
    <property type="component" value="Unassembled WGS sequence"/>
</dbReference>
<evidence type="ECO:0000259" key="4">
    <source>
        <dbReference type="PROSITE" id="PS50987"/>
    </source>
</evidence>
<dbReference type="PRINTS" id="PR00778">
    <property type="entry name" value="HTHARSR"/>
</dbReference>
<evidence type="ECO:0000313" key="5">
    <source>
        <dbReference type="EMBL" id="MBD8524870.1"/>
    </source>
</evidence>
<dbReference type="SMART" id="SM00418">
    <property type="entry name" value="HTH_ARSR"/>
    <property type="match status" value="1"/>
</dbReference>
<evidence type="ECO:0000256" key="2">
    <source>
        <dbReference type="ARBA" id="ARBA00023125"/>
    </source>
</evidence>
<dbReference type="Gene3D" id="1.10.10.10">
    <property type="entry name" value="Winged helix-like DNA-binding domain superfamily/Winged helix DNA-binding domain"/>
    <property type="match status" value="1"/>
</dbReference>
<dbReference type="InterPro" id="IPR036388">
    <property type="entry name" value="WH-like_DNA-bd_sf"/>
</dbReference>
<dbReference type="NCBIfam" id="NF033788">
    <property type="entry name" value="HTH_metalloreg"/>
    <property type="match status" value="1"/>
</dbReference>
<name>A0AAW3ZHH3_9GAMM</name>
<dbReference type="EMBL" id="JACYTR010000005">
    <property type="protein sequence ID" value="MBD8524870.1"/>
    <property type="molecule type" value="Genomic_DNA"/>
</dbReference>
<keyword evidence="6" id="KW-1185">Reference proteome</keyword>
<organism evidence="5 6">
    <name type="scientific">Pseudomarimonas arenosa</name>
    <dbReference type="NCBI Taxonomy" id="2774145"/>
    <lineage>
        <taxon>Bacteria</taxon>
        <taxon>Pseudomonadati</taxon>
        <taxon>Pseudomonadota</taxon>
        <taxon>Gammaproteobacteria</taxon>
        <taxon>Lysobacterales</taxon>
        <taxon>Lysobacteraceae</taxon>
        <taxon>Pseudomarimonas</taxon>
    </lineage>
</organism>
<dbReference type="Pfam" id="PF01022">
    <property type="entry name" value="HTH_5"/>
    <property type="match status" value="1"/>
</dbReference>
<sequence>MTKKQAGNSIQSAAAEMRAHAGDAARLLKALANDRRLLVLCMLAEGERAVGELNAMLDLSQSALSQHLAVLREEGLVNTRREAQTIYYSLTEGPVRDIIGVLHKTYCQVP</sequence>
<dbReference type="PANTHER" id="PTHR43132">
    <property type="entry name" value="ARSENICAL RESISTANCE OPERON REPRESSOR ARSR-RELATED"/>
    <property type="match status" value="1"/>
</dbReference>
<dbReference type="GO" id="GO:0003677">
    <property type="term" value="F:DNA binding"/>
    <property type="evidence" value="ECO:0007669"/>
    <property type="project" value="UniProtKB-KW"/>
</dbReference>
<protein>
    <submittedName>
        <fullName evidence="5">Helix-turn-helix transcriptional regulator</fullName>
    </submittedName>
</protein>
<keyword evidence="3" id="KW-0804">Transcription</keyword>
<dbReference type="RefSeq" id="WP_192028221.1">
    <property type="nucleotide sequence ID" value="NZ_JACYTR010000005.1"/>
</dbReference>
<dbReference type="InterPro" id="IPR051011">
    <property type="entry name" value="Metal_resp_trans_reg"/>
</dbReference>
<proteinExistence type="predicted"/>
<dbReference type="PROSITE" id="PS50987">
    <property type="entry name" value="HTH_ARSR_2"/>
    <property type="match status" value="1"/>
</dbReference>
<gene>
    <name evidence="5" type="ORF">IFO71_03855</name>
</gene>
<dbReference type="SUPFAM" id="SSF46785">
    <property type="entry name" value="Winged helix' DNA-binding domain"/>
    <property type="match status" value="1"/>
</dbReference>
<accession>A0AAW3ZHH3</accession>
<evidence type="ECO:0000256" key="3">
    <source>
        <dbReference type="ARBA" id="ARBA00023163"/>
    </source>
</evidence>
<evidence type="ECO:0000256" key="1">
    <source>
        <dbReference type="ARBA" id="ARBA00023015"/>
    </source>
</evidence>
<dbReference type="GO" id="GO:0003700">
    <property type="term" value="F:DNA-binding transcription factor activity"/>
    <property type="evidence" value="ECO:0007669"/>
    <property type="project" value="InterPro"/>
</dbReference>
<dbReference type="PANTHER" id="PTHR43132:SF2">
    <property type="entry name" value="ARSENICAL RESISTANCE OPERON REPRESSOR ARSR-RELATED"/>
    <property type="match status" value="1"/>
</dbReference>
<dbReference type="InterPro" id="IPR036390">
    <property type="entry name" value="WH_DNA-bd_sf"/>
</dbReference>
<reference evidence="5 6" key="1">
    <citation type="submission" date="2020-09" db="EMBL/GenBank/DDBJ databases">
        <title>Pseudoxanthomonas sp. CAU 1598 isolated from sand of Yaerae Beach.</title>
        <authorList>
            <person name="Kim W."/>
        </authorList>
    </citation>
    <scope>NUCLEOTIDE SEQUENCE [LARGE SCALE GENOMIC DNA]</scope>
    <source>
        <strain evidence="5 6">CAU 1598</strain>
    </source>
</reference>
<evidence type="ECO:0000313" key="6">
    <source>
        <dbReference type="Proteomes" id="UP000613768"/>
    </source>
</evidence>
<keyword evidence="2" id="KW-0238">DNA-binding</keyword>
<keyword evidence="1" id="KW-0805">Transcription regulation</keyword>
<dbReference type="AlphaFoldDB" id="A0AAW3ZHH3"/>
<dbReference type="InterPro" id="IPR001845">
    <property type="entry name" value="HTH_ArsR_DNA-bd_dom"/>
</dbReference>